<evidence type="ECO:0000256" key="5">
    <source>
        <dbReference type="ARBA" id="ARBA00022932"/>
    </source>
</evidence>
<dbReference type="InterPro" id="IPR043128">
    <property type="entry name" value="Rev_trsase/Diguanyl_cyclase"/>
</dbReference>
<dbReference type="AlphaFoldDB" id="A0A4P8IGM1"/>
<protein>
    <submittedName>
        <fullName evidence="7">DNA polymerase IV</fullName>
        <ecNumber evidence="7">2.7.7.7</ecNumber>
    </submittedName>
</protein>
<dbReference type="Gene3D" id="3.40.1170.60">
    <property type="match status" value="1"/>
</dbReference>
<proteinExistence type="inferred from homology"/>
<feature type="domain" description="UmuC" evidence="6">
    <location>
        <begin position="6"/>
        <end position="195"/>
    </location>
</feature>
<keyword evidence="7" id="KW-0808">Transferase</keyword>
<organism evidence="7 8">
    <name type="scientific">Anaerostipes rhamnosivorans</name>
    <dbReference type="NCBI Taxonomy" id="1229621"/>
    <lineage>
        <taxon>Bacteria</taxon>
        <taxon>Bacillati</taxon>
        <taxon>Bacillota</taxon>
        <taxon>Clostridia</taxon>
        <taxon>Lachnospirales</taxon>
        <taxon>Lachnospiraceae</taxon>
        <taxon>Anaerostipes</taxon>
    </lineage>
</organism>
<dbReference type="GO" id="GO:0003684">
    <property type="term" value="F:damaged DNA binding"/>
    <property type="evidence" value="ECO:0007669"/>
    <property type="project" value="InterPro"/>
</dbReference>
<evidence type="ECO:0000259" key="6">
    <source>
        <dbReference type="PROSITE" id="PS50173"/>
    </source>
</evidence>
<dbReference type="SUPFAM" id="SSF56672">
    <property type="entry name" value="DNA/RNA polymerases"/>
    <property type="match status" value="1"/>
</dbReference>
<accession>A0A4P8IGM1</accession>
<name>A0A4P8IGM1_9FIRM</name>
<dbReference type="InterPro" id="IPR050116">
    <property type="entry name" value="DNA_polymerase-Y"/>
</dbReference>
<dbReference type="Gene3D" id="3.30.70.270">
    <property type="match status" value="1"/>
</dbReference>
<dbReference type="PANTHER" id="PTHR11076">
    <property type="entry name" value="DNA REPAIR POLYMERASE UMUC / TRANSFERASE FAMILY MEMBER"/>
    <property type="match status" value="1"/>
</dbReference>
<dbReference type="GO" id="GO:0003887">
    <property type="term" value="F:DNA-directed DNA polymerase activity"/>
    <property type="evidence" value="ECO:0007669"/>
    <property type="project" value="UniProtKB-KW"/>
</dbReference>
<dbReference type="PANTHER" id="PTHR11076:SF35">
    <property type="entry name" value="DNA REPAIR PROTEIN HOMOLOG YOBH"/>
    <property type="match status" value="1"/>
</dbReference>
<reference evidence="7 8" key="1">
    <citation type="submission" date="2019-05" db="EMBL/GenBank/DDBJ databases">
        <title>Complete genome sequencing of Anaerostipes rhamnosivorans.</title>
        <authorList>
            <person name="Bui T.P.N."/>
            <person name="de Vos W.M."/>
        </authorList>
    </citation>
    <scope>NUCLEOTIDE SEQUENCE [LARGE SCALE GENOMIC DNA]</scope>
    <source>
        <strain evidence="7 8">1y2</strain>
    </source>
</reference>
<evidence type="ECO:0000313" key="7">
    <source>
        <dbReference type="EMBL" id="QCP35103.1"/>
    </source>
</evidence>
<dbReference type="KEGG" id="arf:AR1Y2_1649"/>
<keyword evidence="3 7" id="KW-0548">Nucleotidyltransferase</keyword>
<dbReference type="GO" id="GO:0009432">
    <property type="term" value="P:SOS response"/>
    <property type="evidence" value="ECO:0007669"/>
    <property type="project" value="TreeGrafter"/>
</dbReference>
<evidence type="ECO:0000256" key="4">
    <source>
        <dbReference type="ARBA" id="ARBA00022763"/>
    </source>
</evidence>
<evidence type="ECO:0000256" key="3">
    <source>
        <dbReference type="ARBA" id="ARBA00022695"/>
    </source>
</evidence>
<dbReference type="EC" id="2.7.7.7" evidence="7"/>
<evidence type="ECO:0000256" key="2">
    <source>
        <dbReference type="ARBA" id="ARBA00022457"/>
    </source>
</evidence>
<dbReference type="Proteomes" id="UP000298653">
    <property type="component" value="Chromosome"/>
</dbReference>
<keyword evidence="4" id="KW-0227">DNA damage</keyword>
<dbReference type="Pfam" id="PF00817">
    <property type="entry name" value="IMS"/>
    <property type="match status" value="1"/>
</dbReference>
<dbReference type="GO" id="GO:0006281">
    <property type="term" value="P:DNA repair"/>
    <property type="evidence" value="ECO:0007669"/>
    <property type="project" value="InterPro"/>
</dbReference>
<dbReference type="Pfam" id="PF11799">
    <property type="entry name" value="IMS_C"/>
    <property type="match status" value="1"/>
</dbReference>
<keyword evidence="5" id="KW-0239">DNA-directed DNA polymerase</keyword>
<dbReference type="RefSeq" id="WP_137328528.1">
    <property type="nucleotide sequence ID" value="NZ_CP040058.1"/>
</dbReference>
<dbReference type="PROSITE" id="PS50173">
    <property type="entry name" value="UMUC"/>
    <property type="match status" value="1"/>
</dbReference>
<dbReference type="Gene3D" id="1.10.150.20">
    <property type="entry name" value="5' to 3' exonuclease, C-terminal subdomain"/>
    <property type="match status" value="1"/>
</dbReference>
<dbReference type="OrthoDB" id="9808813at2"/>
<comment type="similarity">
    <text evidence="1">Belongs to the DNA polymerase type-Y family.</text>
</comment>
<dbReference type="InterPro" id="IPR017961">
    <property type="entry name" value="DNA_pol_Y-fam_little_finger"/>
</dbReference>
<dbReference type="GO" id="GO:0042276">
    <property type="term" value="P:error-prone translesion synthesis"/>
    <property type="evidence" value="ECO:0007669"/>
    <property type="project" value="TreeGrafter"/>
</dbReference>
<gene>
    <name evidence="7" type="ORF">AR1Y2_1649</name>
</gene>
<evidence type="ECO:0000256" key="1">
    <source>
        <dbReference type="ARBA" id="ARBA00010945"/>
    </source>
</evidence>
<dbReference type="InterPro" id="IPR001126">
    <property type="entry name" value="UmuC"/>
</dbReference>
<dbReference type="InterPro" id="IPR043502">
    <property type="entry name" value="DNA/RNA_pol_sf"/>
</dbReference>
<keyword evidence="8" id="KW-1185">Reference proteome</keyword>
<keyword evidence="2" id="KW-0515">Mutator protein</keyword>
<dbReference type="EMBL" id="CP040058">
    <property type="protein sequence ID" value="QCP35103.1"/>
    <property type="molecule type" value="Genomic_DNA"/>
</dbReference>
<evidence type="ECO:0000313" key="8">
    <source>
        <dbReference type="Proteomes" id="UP000298653"/>
    </source>
</evidence>
<dbReference type="GO" id="GO:0005829">
    <property type="term" value="C:cytosol"/>
    <property type="evidence" value="ECO:0007669"/>
    <property type="project" value="TreeGrafter"/>
</dbReference>
<sequence length="419" mass="47825">MREKIYACIDLKSFYASVEAVKRNLDPFETKLVVADPTRGRGAICLAVTPAMKALGIKNRCRLFEIPESVSYITAKPRMKLYMEYSAWIYSIYLKYLSKEDIHVYSIDECFMDFTPYLATYEKSPKDMAVMLMDAVYQETGICATAGVGTNLFLAKVALDITAKHSPDHIGFLDEERFKKTIWHHRPITDIWNIGKGIAKRLMHYGIQDLYGAAHIDEKILYKEFGVNAEFLIDHAHGREPCTIQDIHAYEAKDHSVTQSQILFENYSYDNALLVLKEMVDSLTLELRSRHLTTDSISMSIGYAKGEGPSSGGTRKLPDRTDSYQDLSCHFERFFRQTVRRDSPIRRIAVGANRVRENACLQLHLFSDEEAKEKEARLQDAVLSMKERFGKNAVVRGMSLYDKATARKRNQLIGGHNES</sequence>